<dbReference type="PANTHER" id="PTHR35795">
    <property type="entry name" value="SLR1885 PROTEIN"/>
    <property type="match status" value="1"/>
</dbReference>
<protein>
    <submittedName>
        <fullName evidence="2">HD domain-containing protein</fullName>
    </submittedName>
</protein>
<dbReference type="InterPro" id="IPR003607">
    <property type="entry name" value="HD/PDEase_dom"/>
</dbReference>
<keyword evidence="3" id="KW-1185">Reference proteome</keyword>
<gene>
    <name evidence="2" type="ORF">KQI42_16545</name>
</gene>
<evidence type="ECO:0000259" key="1">
    <source>
        <dbReference type="Pfam" id="PF01966"/>
    </source>
</evidence>
<organism evidence="2 3">
    <name type="scientific">Tissierella simiarum</name>
    <dbReference type="NCBI Taxonomy" id="2841534"/>
    <lineage>
        <taxon>Bacteria</taxon>
        <taxon>Bacillati</taxon>
        <taxon>Bacillota</taxon>
        <taxon>Tissierellia</taxon>
        <taxon>Tissierellales</taxon>
        <taxon>Tissierellaceae</taxon>
        <taxon>Tissierella</taxon>
    </lineage>
</organism>
<dbReference type="Pfam" id="PF01966">
    <property type="entry name" value="HD"/>
    <property type="match status" value="1"/>
</dbReference>
<name>A0ABS6E9L8_9FIRM</name>
<proteinExistence type="predicted"/>
<reference evidence="2 3" key="1">
    <citation type="submission" date="2021-06" db="EMBL/GenBank/DDBJ databases">
        <authorList>
            <person name="Sun Q."/>
            <person name="Li D."/>
        </authorList>
    </citation>
    <scope>NUCLEOTIDE SEQUENCE [LARGE SCALE GENOMIC DNA]</scope>
    <source>
        <strain evidence="2 3">MSJ-40</strain>
    </source>
</reference>
<dbReference type="PANTHER" id="PTHR35795:SF1">
    <property type="entry name" value="BIS(5'-NUCLEOSYL)-TETRAPHOSPHATASE, SYMMETRICAL"/>
    <property type="match status" value="1"/>
</dbReference>
<dbReference type="InterPro" id="IPR051094">
    <property type="entry name" value="Diverse_Catalytic_Enzymes"/>
</dbReference>
<sequence length="200" mass="23698">MDKYLSFQVTGDLKKDIKAYFMLHNMSDIYEHTMDVVRELHNMGQQFGFLEQGSEIACYCHDLGRVVEKDEVIKFCMENNINITDEEKQAPSILHQKISKFIAENLFEIKDNDVLNAIRYHTTSRKQPSKTEIEVFLADKLSWKDEECKEIVNKINDAIKHSKEKAMLCYLTDLELRKEELKLYHKDSKEAYEYFNQLIR</sequence>
<dbReference type="EMBL" id="JAHLPM010000017">
    <property type="protein sequence ID" value="MBU5439625.1"/>
    <property type="molecule type" value="Genomic_DNA"/>
</dbReference>
<dbReference type="InterPro" id="IPR006674">
    <property type="entry name" value="HD_domain"/>
</dbReference>
<evidence type="ECO:0000313" key="3">
    <source>
        <dbReference type="Proteomes" id="UP000749471"/>
    </source>
</evidence>
<dbReference type="Proteomes" id="UP000749471">
    <property type="component" value="Unassembled WGS sequence"/>
</dbReference>
<evidence type="ECO:0000313" key="2">
    <source>
        <dbReference type="EMBL" id="MBU5439625.1"/>
    </source>
</evidence>
<accession>A0ABS6E9L8</accession>
<comment type="caution">
    <text evidence="2">The sequence shown here is derived from an EMBL/GenBank/DDBJ whole genome shotgun (WGS) entry which is preliminary data.</text>
</comment>
<dbReference type="CDD" id="cd00077">
    <property type="entry name" value="HDc"/>
    <property type="match status" value="1"/>
</dbReference>
<dbReference type="RefSeq" id="WP_216521372.1">
    <property type="nucleotide sequence ID" value="NZ_JAHLPM010000017.1"/>
</dbReference>
<feature type="domain" description="HD" evidence="1">
    <location>
        <begin position="30"/>
        <end position="142"/>
    </location>
</feature>